<name>A0A1H9Y9L1_9FIRM</name>
<keyword evidence="2" id="KW-1185">Reference proteome</keyword>
<dbReference type="EMBL" id="FOHN01000001">
    <property type="protein sequence ID" value="SES65524.1"/>
    <property type="molecule type" value="Genomic_DNA"/>
</dbReference>
<dbReference type="RefSeq" id="WP_092475207.1">
    <property type="nucleotide sequence ID" value="NZ_FOHN01000001.1"/>
</dbReference>
<accession>A0A1H9Y9L1</accession>
<protein>
    <submittedName>
        <fullName evidence="1">Uncharacterized protein</fullName>
    </submittedName>
</protein>
<organism evidence="1 2">
    <name type="scientific">[Clostridium] polysaccharolyticum</name>
    <dbReference type="NCBI Taxonomy" id="29364"/>
    <lineage>
        <taxon>Bacteria</taxon>
        <taxon>Bacillati</taxon>
        <taxon>Bacillota</taxon>
        <taxon>Clostridia</taxon>
        <taxon>Lachnospirales</taxon>
        <taxon>Lachnospiraceae</taxon>
    </lineage>
</organism>
<sequence length="394" mass="45558">MIFYMATEQNKERLEFLAETYILNVNTYAYLGADDMLSLVKNELRNTEMEALIMDAGILEDSTLVNSEELLEVFKAFKLLYPESKIVVLTEKDMERETNEIFFSISFSSVSKELVDILSANAEEDSEKETLDMEQEIEKEREAEQESVGTDREIITKDRIKVSGGTPLLKMRVQQNNQEHKPKNIVKLSSACGDRNELNILKQQWSCNNLMVAVIGSERRTGTTTVAFKLSEWLSQSGAKVSYTEANAHFHLKLIAQKFRFRKENQYYVRKNINYYENTEFDKYNGRNFILLDLGSIQENTDWVIRILKEVADMIILTAGGKIYEQNALDKAVDILLFMEKPCAVIFNFLSEQDFLEQEERFHGNDIIMLNGEYEPDLLKPIDVSEIFECYKSS</sequence>
<proteinExistence type="predicted"/>
<gene>
    <name evidence="1" type="ORF">SAMN04487772_101232</name>
</gene>
<dbReference type="Proteomes" id="UP000199800">
    <property type="component" value="Unassembled WGS sequence"/>
</dbReference>
<evidence type="ECO:0000313" key="2">
    <source>
        <dbReference type="Proteomes" id="UP000199800"/>
    </source>
</evidence>
<dbReference type="AlphaFoldDB" id="A0A1H9Y9L1"/>
<evidence type="ECO:0000313" key="1">
    <source>
        <dbReference type="EMBL" id="SES65524.1"/>
    </source>
</evidence>
<dbReference type="OrthoDB" id="2065441at2"/>
<dbReference type="STRING" id="29364.SAMN04487772_101232"/>
<reference evidence="1 2" key="1">
    <citation type="submission" date="2016-10" db="EMBL/GenBank/DDBJ databases">
        <authorList>
            <person name="de Groot N.N."/>
        </authorList>
    </citation>
    <scope>NUCLEOTIDE SEQUENCE [LARGE SCALE GENOMIC DNA]</scope>
    <source>
        <strain evidence="1 2">DSM 1801</strain>
    </source>
</reference>